<keyword evidence="2" id="KW-0472">Membrane</keyword>
<gene>
    <name evidence="3" type="ORF">BCR38DRAFT_489496</name>
</gene>
<name>A0A1Y2DH59_9PEZI</name>
<keyword evidence="4" id="KW-1185">Reference proteome</keyword>
<feature type="region of interest" description="Disordered" evidence="1">
    <location>
        <begin position="467"/>
        <end position="592"/>
    </location>
</feature>
<feature type="transmembrane region" description="Helical" evidence="2">
    <location>
        <begin position="170"/>
        <end position="190"/>
    </location>
</feature>
<proteinExistence type="predicted"/>
<feature type="transmembrane region" description="Helical" evidence="2">
    <location>
        <begin position="49"/>
        <end position="75"/>
    </location>
</feature>
<reference evidence="3 4" key="1">
    <citation type="submission" date="2016-07" db="EMBL/GenBank/DDBJ databases">
        <title>Pervasive Adenine N6-methylation of Active Genes in Fungi.</title>
        <authorList>
            <consortium name="DOE Joint Genome Institute"/>
            <person name="Mondo S.J."/>
            <person name="Dannebaum R.O."/>
            <person name="Kuo R.C."/>
            <person name="Labutti K."/>
            <person name="Haridas S."/>
            <person name="Kuo A."/>
            <person name="Salamov A."/>
            <person name="Ahrendt S.R."/>
            <person name="Lipzen A."/>
            <person name="Sullivan W."/>
            <person name="Andreopoulos W.B."/>
            <person name="Clum A."/>
            <person name="Lindquist E."/>
            <person name="Daum C."/>
            <person name="Ramamoorthy G.K."/>
            <person name="Gryganskyi A."/>
            <person name="Culley D."/>
            <person name="Magnuson J.K."/>
            <person name="James T.Y."/>
            <person name="O'Malley M.A."/>
            <person name="Stajich J.E."/>
            <person name="Spatafora J.W."/>
            <person name="Visel A."/>
            <person name="Grigoriev I.V."/>
        </authorList>
    </citation>
    <scope>NUCLEOTIDE SEQUENCE [LARGE SCALE GENOMIC DNA]</scope>
    <source>
        <strain evidence="3 4">CBS 129021</strain>
    </source>
</reference>
<dbReference type="GeneID" id="63780614"/>
<feature type="compositionally biased region" description="Low complexity" evidence="1">
    <location>
        <begin position="526"/>
        <end position="542"/>
    </location>
</feature>
<evidence type="ECO:0000256" key="1">
    <source>
        <dbReference type="SAM" id="MobiDB-lite"/>
    </source>
</evidence>
<dbReference type="InterPro" id="IPR053018">
    <property type="entry name" value="Elsinochrome_Biosynth-Asso"/>
</dbReference>
<sequence length="592" mass="64539">MGSYVSVPDCQSHYNITLDCNVVFTDNTNTSFLSLGGVTKGNFESDPDIGGVGILGVFIAVTSFALAISVLDVLWQIRKIRIWNKGRRASTQTVKRPTNISWSDVMETLVQACSDQQIFTAAAYALTLRYWRGCTISAYHYNIVANLLLLTCATHLMSVTIIRDYWKHPLLAFVRVICVSGVFVVTGVLMSNQNAQSKLTFPTALPPTNETSSLMFLPAACFQNSSSHLMDIFADSTSSPNHFFVDAIGQETPKNKIQGWRWYLIILFFYGAAIIAEAIRYLRRGGKRGGWRKRLADRFRPHLGSGTLLRKICKYFFLWYLIAGVGISCVTVVFTGKYIFDLRKWVDHSGWILSDNNQNPENDATSFGQLVPIFLSALIGFSFLQILSEKVTDHGTRKHAEDDDDNKAPQIGTIQFLDPSSYDFGKMETAYYGAAGHQIATPGTMDLESAAPWPNNKHTQVNIASCSDPSVATNHSAPGTGAQINSPLLGHDTVVSPVTAHPNGTTGIGIAHSTPGANGSPKPGLASSTPTPNASPTPDASPRIPRMVSNDSAPFVRQHESAQFRPQSLQHTSSSFPGIPQRSAPASRLSAG</sequence>
<feature type="compositionally biased region" description="Polar residues" evidence="1">
    <location>
        <begin position="564"/>
        <end position="576"/>
    </location>
</feature>
<dbReference type="EMBL" id="MCFJ01000016">
    <property type="protein sequence ID" value="ORY58582.1"/>
    <property type="molecule type" value="Genomic_DNA"/>
</dbReference>
<evidence type="ECO:0000313" key="4">
    <source>
        <dbReference type="Proteomes" id="UP000193689"/>
    </source>
</evidence>
<dbReference type="Proteomes" id="UP000193689">
    <property type="component" value="Unassembled WGS sequence"/>
</dbReference>
<accession>A0A1Y2DH59</accession>
<dbReference type="InParanoid" id="A0A1Y2DH59"/>
<feature type="transmembrane region" description="Helical" evidence="2">
    <location>
        <begin position="262"/>
        <end position="282"/>
    </location>
</feature>
<feature type="transmembrane region" description="Helical" evidence="2">
    <location>
        <begin position="317"/>
        <end position="340"/>
    </location>
</feature>
<dbReference type="AlphaFoldDB" id="A0A1Y2DH59"/>
<dbReference type="PANTHER" id="PTHR37577">
    <property type="entry name" value="INTEGRAL MEMBRANE PROTEIN"/>
    <property type="match status" value="1"/>
</dbReference>
<evidence type="ECO:0000256" key="2">
    <source>
        <dbReference type="SAM" id="Phobius"/>
    </source>
</evidence>
<keyword evidence="2" id="KW-1133">Transmembrane helix</keyword>
<feature type="compositionally biased region" description="Polar residues" evidence="1">
    <location>
        <begin position="467"/>
        <end position="486"/>
    </location>
</feature>
<organism evidence="3 4">
    <name type="scientific">Pseudomassariella vexata</name>
    <dbReference type="NCBI Taxonomy" id="1141098"/>
    <lineage>
        <taxon>Eukaryota</taxon>
        <taxon>Fungi</taxon>
        <taxon>Dikarya</taxon>
        <taxon>Ascomycota</taxon>
        <taxon>Pezizomycotina</taxon>
        <taxon>Sordariomycetes</taxon>
        <taxon>Xylariomycetidae</taxon>
        <taxon>Amphisphaeriales</taxon>
        <taxon>Pseudomassariaceae</taxon>
        <taxon>Pseudomassariella</taxon>
    </lineage>
</organism>
<comment type="caution">
    <text evidence="3">The sequence shown here is derived from an EMBL/GenBank/DDBJ whole genome shotgun (WGS) entry which is preliminary data.</text>
</comment>
<evidence type="ECO:0000313" key="3">
    <source>
        <dbReference type="EMBL" id="ORY58582.1"/>
    </source>
</evidence>
<dbReference type="OrthoDB" id="5427664at2759"/>
<feature type="transmembrane region" description="Helical" evidence="2">
    <location>
        <begin position="367"/>
        <end position="387"/>
    </location>
</feature>
<keyword evidence="2" id="KW-0812">Transmembrane</keyword>
<dbReference type="STRING" id="1141098.A0A1Y2DH59"/>
<protein>
    <submittedName>
        <fullName evidence="3">Uncharacterized protein</fullName>
    </submittedName>
</protein>
<dbReference type="RefSeq" id="XP_040711499.1">
    <property type="nucleotide sequence ID" value="XM_040864402.1"/>
</dbReference>
<dbReference type="PANTHER" id="PTHR37577:SF1">
    <property type="entry name" value="INTEGRAL MEMBRANE PROTEIN"/>
    <property type="match status" value="1"/>
</dbReference>